<sequence>MSAFDPRMTPANGHAAAHELRGVVEATRYVKGTVKTVQQPLVNLSSAPRGERTSQLLFGEAFRVIDERDGFAFGQSLRDGYCGYVIAAALTRQEAATHWVAAPATHLYPKPRLKAPPEVAIFFGSHVRVTSDMGEFQKVSTGHFIPSGHLQPLRARFSDPVGVADMFLGTPYLWGGSSRWGVDCSGLIQQALVACGVDCPRDSDQQRGLGRDIPADAPLQRGDLIFWAGHVGIMSDAETLLHANAHHMAVAYEPLSQAKSRIAANNSGAGQGKGEIEMRRRLDKLS</sequence>
<comment type="similarity">
    <text evidence="1">Belongs to the peptidase C40 family.</text>
</comment>
<dbReference type="InterPro" id="IPR000064">
    <property type="entry name" value="NLP_P60_dom"/>
</dbReference>
<dbReference type="SUPFAM" id="SSF54001">
    <property type="entry name" value="Cysteine proteinases"/>
    <property type="match status" value="1"/>
</dbReference>
<protein>
    <submittedName>
        <fullName evidence="7">NlpC/P60 family protein</fullName>
    </submittedName>
</protein>
<keyword evidence="2" id="KW-0645">Protease</keyword>
<gene>
    <name evidence="7" type="ORF">SAMN04488095_3658</name>
</gene>
<dbReference type="EMBL" id="FORA01000007">
    <property type="protein sequence ID" value="SFJ78904.1"/>
    <property type="molecule type" value="Genomic_DNA"/>
</dbReference>
<keyword evidence="8" id="KW-1185">Reference proteome</keyword>
<feature type="region of interest" description="Disordered" evidence="5">
    <location>
        <begin position="264"/>
        <end position="286"/>
    </location>
</feature>
<dbReference type="GO" id="GO:0006508">
    <property type="term" value="P:proteolysis"/>
    <property type="evidence" value="ECO:0007669"/>
    <property type="project" value="UniProtKB-KW"/>
</dbReference>
<proteinExistence type="inferred from homology"/>
<name>A0A1I3U5U0_9RHOB</name>
<dbReference type="GO" id="GO:0008234">
    <property type="term" value="F:cysteine-type peptidase activity"/>
    <property type="evidence" value="ECO:0007669"/>
    <property type="project" value="UniProtKB-KW"/>
</dbReference>
<dbReference type="AlphaFoldDB" id="A0A1I3U5U0"/>
<feature type="compositionally biased region" description="Basic and acidic residues" evidence="5">
    <location>
        <begin position="274"/>
        <end position="286"/>
    </location>
</feature>
<evidence type="ECO:0000313" key="7">
    <source>
        <dbReference type="EMBL" id="SFJ78904.1"/>
    </source>
</evidence>
<evidence type="ECO:0000256" key="1">
    <source>
        <dbReference type="ARBA" id="ARBA00007074"/>
    </source>
</evidence>
<evidence type="ECO:0000256" key="3">
    <source>
        <dbReference type="ARBA" id="ARBA00022801"/>
    </source>
</evidence>
<evidence type="ECO:0000313" key="8">
    <source>
        <dbReference type="Proteomes" id="UP000199110"/>
    </source>
</evidence>
<reference evidence="7 8" key="1">
    <citation type="submission" date="2016-10" db="EMBL/GenBank/DDBJ databases">
        <authorList>
            <person name="de Groot N.N."/>
        </authorList>
    </citation>
    <scope>NUCLEOTIDE SEQUENCE [LARGE SCALE GENOMIC DNA]</scope>
    <source>
        <strain evidence="7 8">DSM 19073</strain>
    </source>
</reference>
<evidence type="ECO:0000259" key="6">
    <source>
        <dbReference type="PROSITE" id="PS51935"/>
    </source>
</evidence>
<evidence type="ECO:0000256" key="5">
    <source>
        <dbReference type="SAM" id="MobiDB-lite"/>
    </source>
</evidence>
<keyword evidence="3" id="KW-0378">Hydrolase</keyword>
<dbReference type="InterPro" id="IPR041382">
    <property type="entry name" value="SH3_16"/>
</dbReference>
<dbReference type="Proteomes" id="UP000199110">
    <property type="component" value="Unassembled WGS sequence"/>
</dbReference>
<dbReference type="Gene3D" id="3.90.1720.10">
    <property type="entry name" value="endopeptidase domain like (from Nostoc punctiforme)"/>
    <property type="match status" value="1"/>
</dbReference>
<dbReference type="InterPro" id="IPR038765">
    <property type="entry name" value="Papain-like_cys_pep_sf"/>
</dbReference>
<accession>A0A1I3U5U0</accession>
<dbReference type="Pfam" id="PF18348">
    <property type="entry name" value="SH3_16"/>
    <property type="match status" value="1"/>
</dbReference>
<dbReference type="PANTHER" id="PTHR47359">
    <property type="entry name" value="PEPTIDOGLYCAN DL-ENDOPEPTIDASE CWLO"/>
    <property type="match status" value="1"/>
</dbReference>
<dbReference type="RefSeq" id="WP_092784454.1">
    <property type="nucleotide sequence ID" value="NZ_FORA01000007.1"/>
</dbReference>
<dbReference type="OrthoDB" id="9813368at2"/>
<dbReference type="PANTHER" id="PTHR47359:SF3">
    <property type="entry name" value="NLP_P60 DOMAIN-CONTAINING PROTEIN-RELATED"/>
    <property type="match status" value="1"/>
</dbReference>
<dbReference type="InterPro" id="IPR051794">
    <property type="entry name" value="PG_Endopeptidase_C40"/>
</dbReference>
<organism evidence="7 8">
    <name type="scientific">Jannaschia pohangensis</name>
    <dbReference type="NCBI Taxonomy" id="390807"/>
    <lineage>
        <taxon>Bacteria</taxon>
        <taxon>Pseudomonadati</taxon>
        <taxon>Pseudomonadota</taxon>
        <taxon>Alphaproteobacteria</taxon>
        <taxon>Rhodobacterales</taxon>
        <taxon>Roseobacteraceae</taxon>
        <taxon>Jannaschia</taxon>
    </lineage>
</organism>
<feature type="domain" description="NlpC/P60" evidence="6">
    <location>
        <begin position="154"/>
        <end position="283"/>
    </location>
</feature>
<keyword evidence="4" id="KW-0788">Thiol protease</keyword>
<evidence type="ECO:0000256" key="4">
    <source>
        <dbReference type="ARBA" id="ARBA00022807"/>
    </source>
</evidence>
<dbReference type="STRING" id="390807.SAMN04488095_3658"/>
<dbReference type="Pfam" id="PF00877">
    <property type="entry name" value="NLPC_P60"/>
    <property type="match status" value="1"/>
</dbReference>
<evidence type="ECO:0000256" key="2">
    <source>
        <dbReference type="ARBA" id="ARBA00022670"/>
    </source>
</evidence>
<dbReference type="PROSITE" id="PS51935">
    <property type="entry name" value="NLPC_P60"/>
    <property type="match status" value="1"/>
</dbReference>